<evidence type="ECO:0000313" key="4">
    <source>
        <dbReference type="EMBL" id="MFD1633356.1"/>
    </source>
</evidence>
<feature type="transmembrane region" description="Helical" evidence="2">
    <location>
        <begin position="46"/>
        <end position="73"/>
    </location>
</feature>
<feature type="domain" description="DUF8163" evidence="3">
    <location>
        <begin position="18"/>
        <end position="163"/>
    </location>
</feature>
<proteinExistence type="predicted"/>
<dbReference type="AlphaFoldDB" id="A0ABD6CWU5"/>
<dbReference type="EMBL" id="JBHUDL010000009">
    <property type="protein sequence ID" value="MFD1633356.1"/>
    <property type="molecule type" value="Genomic_DNA"/>
</dbReference>
<keyword evidence="2" id="KW-1133">Transmembrane helix</keyword>
<feature type="transmembrane region" description="Helical" evidence="2">
    <location>
        <begin position="129"/>
        <end position="148"/>
    </location>
</feature>
<evidence type="ECO:0000313" key="5">
    <source>
        <dbReference type="Proteomes" id="UP001597075"/>
    </source>
</evidence>
<comment type="caution">
    <text evidence="4">The sequence shown here is derived from an EMBL/GenBank/DDBJ whole genome shotgun (WGS) entry which is preliminary data.</text>
</comment>
<keyword evidence="5" id="KW-1185">Reference proteome</keyword>
<dbReference type="Pfam" id="PF26496">
    <property type="entry name" value="DUF8163"/>
    <property type="match status" value="1"/>
</dbReference>
<keyword evidence="2" id="KW-0812">Transmembrane</keyword>
<dbReference type="InterPro" id="IPR058477">
    <property type="entry name" value="DUF8163"/>
</dbReference>
<gene>
    <name evidence="4" type="ORF">ACFSBJ_06350</name>
</gene>
<sequence length="189" mass="19580">MSETARSTDHYSPISRLEERSQRVPELLAVLVALAGLLLQGERLGVLAGVVLVVLWLFLRVEFVFATGVLAVAGLGDPLSLGTVLTLSGLGGLLAVDLARTWDSIGAVALFLALFVVAGGILAATQVVAVRGLGLGAAALLAGLAYALHRYERFRFGTIDTATAGDTGPVGESDWPGADRDTGTPEDEP</sequence>
<keyword evidence="2" id="KW-0472">Membrane</keyword>
<dbReference type="RefSeq" id="WP_256405755.1">
    <property type="nucleotide sequence ID" value="NZ_CP187151.1"/>
</dbReference>
<dbReference type="Proteomes" id="UP001597075">
    <property type="component" value="Unassembled WGS sequence"/>
</dbReference>
<evidence type="ECO:0000259" key="3">
    <source>
        <dbReference type="Pfam" id="PF26496"/>
    </source>
</evidence>
<protein>
    <recommendedName>
        <fullName evidence="3">DUF8163 domain-containing protein</fullName>
    </recommendedName>
</protein>
<accession>A0ABD6CWU5</accession>
<evidence type="ECO:0000256" key="1">
    <source>
        <dbReference type="SAM" id="MobiDB-lite"/>
    </source>
</evidence>
<feature type="transmembrane region" description="Helical" evidence="2">
    <location>
        <begin position="105"/>
        <end position="123"/>
    </location>
</feature>
<feature type="transmembrane region" description="Helical" evidence="2">
    <location>
        <begin position="79"/>
        <end position="98"/>
    </location>
</feature>
<feature type="region of interest" description="Disordered" evidence="1">
    <location>
        <begin position="165"/>
        <end position="189"/>
    </location>
</feature>
<organism evidence="4 5">
    <name type="scientific">Haloplanus ruber</name>
    <dbReference type="NCBI Taxonomy" id="869892"/>
    <lineage>
        <taxon>Archaea</taxon>
        <taxon>Methanobacteriati</taxon>
        <taxon>Methanobacteriota</taxon>
        <taxon>Stenosarchaea group</taxon>
        <taxon>Halobacteria</taxon>
        <taxon>Halobacteriales</taxon>
        <taxon>Haloferacaceae</taxon>
        <taxon>Haloplanus</taxon>
    </lineage>
</organism>
<evidence type="ECO:0000256" key="2">
    <source>
        <dbReference type="SAM" id="Phobius"/>
    </source>
</evidence>
<reference evidence="4 5" key="1">
    <citation type="journal article" date="2019" name="Int. J. Syst. Evol. Microbiol.">
        <title>The Global Catalogue of Microorganisms (GCM) 10K type strain sequencing project: providing services to taxonomists for standard genome sequencing and annotation.</title>
        <authorList>
            <consortium name="The Broad Institute Genomics Platform"/>
            <consortium name="The Broad Institute Genome Sequencing Center for Infectious Disease"/>
            <person name="Wu L."/>
            <person name="Ma J."/>
        </authorList>
    </citation>
    <scope>NUCLEOTIDE SEQUENCE [LARGE SCALE GENOMIC DNA]</scope>
    <source>
        <strain evidence="4 5">CGMCC 1.10594</strain>
    </source>
</reference>
<name>A0ABD6CWU5_9EURY</name>